<dbReference type="Proteomes" id="UP000009232">
    <property type="component" value="Chromosome"/>
</dbReference>
<dbReference type="InterPro" id="IPR035911">
    <property type="entry name" value="MurE/MurF_N"/>
</dbReference>
<dbReference type="PANTHER" id="PTHR23135">
    <property type="entry name" value="MUR LIGASE FAMILY MEMBER"/>
    <property type="match status" value="1"/>
</dbReference>
<dbReference type="Pfam" id="PF02875">
    <property type="entry name" value="Mur_ligase_C"/>
    <property type="match status" value="1"/>
</dbReference>
<dbReference type="InterPro" id="IPR013221">
    <property type="entry name" value="Mur_ligase_cen"/>
</dbReference>
<dbReference type="EC" id="6.3.2.13" evidence="2"/>
<organism evidence="6 7">
    <name type="scientific">Thiomicrospira cyclica (strain DSM 14477 / JCM 11371 / ALM1)</name>
    <name type="common">Thioalkalimicrobium cyclicum</name>
    <dbReference type="NCBI Taxonomy" id="717773"/>
    <lineage>
        <taxon>Bacteria</taxon>
        <taxon>Pseudomonadati</taxon>
        <taxon>Pseudomonadota</taxon>
        <taxon>Gammaproteobacteria</taxon>
        <taxon>Thiotrichales</taxon>
        <taxon>Piscirickettsiaceae</taxon>
        <taxon>Thiomicrospira</taxon>
    </lineage>
</organism>
<feature type="binding site" evidence="2">
    <location>
        <begin position="170"/>
        <end position="171"/>
    </location>
    <ligand>
        <name>UDP-N-acetyl-alpha-D-muramoyl-L-alanyl-D-glutamate</name>
        <dbReference type="ChEBI" id="CHEBI:83900"/>
    </ligand>
</feature>
<comment type="PTM">
    <text evidence="2">Carboxylation is probably crucial for Mg(2+) binding and, consequently, for the gamma-phosphate positioning of ATP.</text>
</comment>
<dbReference type="Gene3D" id="3.40.1390.10">
    <property type="entry name" value="MurE/MurF, N-terminal domain"/>
    <property type="match status" value="1"/>
</dbReference>
<keyword evidence="2" id="KW-0067">ATP-binding</keyword>
<comment type="caution">
    <text evidence="2">Lacks conserved residue(s) required for the propagation of feature annotation.</text>
</comment>
<feature type="binding site" evidence="2">
    <location>
        <position position="503"/>
    </location>
    <ligand>
        <name>meso-2,6-diaminopimelate</name>
        <dbReference type="ChEBI" id="CHEBI:57791"/>
    </ligand>
</feature>
<dbReference type="GO" id="GO:0071555">
    <property type="term" value="P:cell wall organization"/>
    <property type="evidence" value="ECO:0007669"/>
    <property type="project" value="UniProtKB-KW"/>
</dbReference>
<proteinExistence type="inferred from homology"/>
<dbReference type="NCBIfam" id="TIGR01085">
    <property type="entry name" value="murE"/>
    <property type="match status" value="1"/>
</dbReference>
<dbReference type="UniPathway" id="UPA00219"/>
<comment type="function">
    <text evidence="2">Catalyzes the addition of meso-diaminopimelic acid to the nucleotide precursor UDP-N-acetylmuramoyl-L-alanyl-D-glutamate (UMAG) in the biosynthesis of bacterial cell-wall peptidoglycan.</text>
</comment>
<dbReference type="NCBIfam" id="NF001126">
    <property type="entry name" value="PRK00139.1-4"/>
    <property type="match status" value="1"/>
</dbReference>
<feature type="domain" description="Mur ligase central" evidence="5">
    <location>
        <begin position="126"/>
        <end position="346"/>
    </location>
</feature>
<feature type="binding site" evidence="2">
    <location>
        <begin position="128"/>
        <end position="134"/>
    </location>
    <ligand>
        <name>ATP</name>
        <dbReference type="ChEBI" id="CHEBI:30616"/>
    </ligand>
</feature>
<comment type="subcellular location">
    <subcellularLocation>
        <location evidence="2 3">Cytoplasm</location>
    </subcellularLocation>
</comment>
<dbReference type="GO" id="GO:0051301">
    <property type="term" value="P:cell division"/>
    <property type="evidence" value="ECO:0007669"/>
    <property type="project" value="UniProtKB-KW"/>
</dbReference>
<dbReference type="AlphaFoldDB" id="F6D9R2"/>
<dbReference type="GO" id="GO:0008360">
    <property type="term" value="P:regulation of cell shape"/>
    <property type="evidence" value="ECO:0007669"/>
    <property type="project" value="UniProtKB-KW"/>
</dbReference>
<dbReference type="Pfam" id="PF08245">
    <property type="entry name" value="Mur_ligase_M"/>
    <property type="match status" value="1"/>
</dbReference>
<feature type="binding site" evidence="2">
    <location>
        <begin position="449"/>
        <end position="452"/>
    </location>
    <ligand>
        <name>meso-2,6-diaminopimelate</name>
        <dbReference type="ChEBI" id="CHEBI:57791"/>
    </ligand>
</feature>
<dbReference type="SUPFAM" id="SSF63418">
    <property type="entry name" value="MurE/MurF N-terminal domain"/>
    <property type="match status" value="1"/>
</dbReference>
<keyword evidence="7" id="KW-1185">Reference proteome</keyword>
<feature type="modified residue" description="N6-carboxylysine" evidence="2">
    <location>
        <position position="237"/>
    </location>
</feature>
<keyword evidence="2" id="KW-0460">Magnesium</keyword>
<dbReference type="InterPro" id="IPR036615">
    <property type="entry name" value="Mur_ligase_C_dom_sf"/>
</dbReference>
<evidence type="ECO:0000313" key="6">
    <source>
        <dbReference type="EMBL" id="AEG32111.1"/>
    </source>
</evidence>
<dbReference type="GO" id="GO:0005524">
    <property type="term" value="F:ATP binding"/>
    <property type="evidence" value="ECO:0007669"/>
    <property type="project" value="UniProtKB-UniRule"/>
</dbReference>
<protein>
    <recommendedName>
        <fullName evidence="2">UDP-N-acetylmuramoyl-L-alanyl-D-glutamate--2,6-diaminopimelate ligase</fullName>
        <ecNumber evidence="2">6.3.2.13</ecNumber>
    </recommendedName>
    <alternativeName>
        <fullName evidence="2">Meso-A2pm-adding enzyme</fullName>
    </alternativeName>
    <alternativeName>
        <fullName evidence="2">Meso-diaminopimelate-adding enzyme</fullName>
    </alternativeName>
    <alternativeName>
        <fullName evidence="2">UDP-MurNAc-L-Ala-D-Glu:meso-diaminopimelate ligase</fullName>
    </alternativeName>
    <alternativeName>
        <fullName evidence="2">UDP-MurNAc-tripeptide synthetase</fullName>
    </alternativeName>
    <alternativeName>
        <fullName evidence="2">UDP-N-acetylmuramyl-tripeptide synthetase</fullName>
    </alternativeName>
</protein>
<dbReference type="RefSeq" id="WP_013835887.1">
    <property type="nucleotide sequence ID" value="NC_015581.1"/>
</dbReference>
<feature type="binding site" evidence="2">
    <location>
        <position position="507"/>
    </location>
    <ligand>
        <name>meso-2,6-diaminopimelate</name>
        <dbReference type="ChEBI" id="CHEBI:57791"/>
    </ligand>
</feature>
<evidence type="ECO:0000313" key="7">
    <source>
        <dbReference type="Proteomes" id="UP000009232"/>
    </source>
</evidence>
<reference evidence="6 7" key="1">
    <citation type="submission" date="2011-05" db="EMBL/GenBank/DDBJ databases">
        <title>Complete sequence of Thioalkalimicrobium cyclicum ALM1.</title>
        <authorList>
            <consortium name="US DOE Joint Genome Institute"/>
            <person name="Lucas S."/>
            <person name="Han J."/>
            <person name="Lapidus A."/>
            <person name="Cheng J.-F."/>
            <person name="Goodwin L."/>
            <person name="Pitluck S."/>
            <person name="Peters L."/>
            <person name="Mikhailova N."/>
            <person name="Davenport K."/>
            <person name="Han C."/>
            <person name="Tapia R."/>
            <person name="Land M."/>
            <person name="Hauser L."/>
            <person name="Kyrpides N."/>
            <person name="Ivanova N."/>
            <person name="Pagani I."/>
            <person name="Kappler U."/>
            <person name="Woyke T."/>
        </authorList>
    </citation>
    <scope>NUCLEOTIDE SEQUENCE [LARGE SCALE GENOMIC DNA]</scope>
    <source>
        <strain evidence="7">DSM 14477 / JCM 11371 / ALM1</strain>
    </source>
</reference>
<name>F6D9R2_THICA</name>
<dbReference type="GO" id="GO:0000287">
    <property type="term" value="F:magnesium ion binding"/>
    <property type="evidence" value="ECO:0007669"/>
    <property type="project" value="UniProtKB-UniRule"/>
</dbReference>
<evidence type="ECO:0000256" key="2">
    <source>
        <dbReference type="HAMAP-Rule" id="MF_00208"/>
    </source>
</evidence>
<feature type="binding site" evidence="2">
    <location>
        <position position="205"/>
    </location>
    <ligand>
        <name>UDP-N-acetyl-alpha-D-muramoyl-L-alanyl-D-glutamate</name>
        <dbReference type="ChEBI" id="CHEBI:83900"/>
    </ligand>
</feature>
<comment type="pathway">
    <text evidence="2 3">Cell wall biogenesis; peptidoglycan biosynthesis.</text>
</comment>
<dbReference type="InterPro" id="IPR004101">
    <property type="entry name" value="Mur_ligase_C"/>
</dbReference>
<feature type="domain" description="Mur ligase C-terminal" evidence="4">
    <location>
        <begin position="371"/>
        <end position="505"/>
    </location>
</feature>
<dbReference type="eggNOG" id="COG0769">
    <property type="taxonomic scope" value="Bacteria"/>
</dbReference>
<gene>
    <name evidence="2" type="primary">murE</name>
    <name evidence="6" type="ordered locus">Thicy_1347</name>
</gene>
<dbReference type="SUPFAM" id="SSF53623">
    <property type="entry name" value="MurD-like peptide ligases, catalytic domain"/>
    <property type="match status" value="1"/>
</dbReference>
<dbReference type="EMBL" id="CP002776">
    <property type="protein sequence ID" value="AEG32111.1"/>
    <property type="molecule type" value="Genomic_DNA"/>
</dbReference>
<dbReference type="SUPFAM" id="SSF53244">
    <property type="entry name" value="MurD-like peptide ligases, peptide-binding domain"/>
    <property type="match status" value="1"/>
</dbReference>
<dbReference type="Gene3D" id="3.90.190.20">
    <property type="entry name" value="Mur ligase, C-terminal domain"/>
    <property type="match status" value="1"/>
</dbReference>
<comment type="cofactor">
    <cofactor evidence="2">
        <name>Mg(2+)</name>
        <dbReference type="ChEBI" id="CHEBI:18420"/>
    </cofactor>
</comment>
<dbReference type="HOGENOM" id="CLU_022291_3_2_6"/>
<keyword evidence="2 3" id="KW-0131">Cell cycle</keyword>
<accession>F6D9R2</accession>
<keyword evidence="2 3" id="KW-0132">Cell division</keyword>
<evidence type="ECO:0000256" key="3">
    <source>
        <dbReference type="RuleBase" id="RU004135"/>
    </source>
</evidence>
<feature type="binding site" evidence="2">
    <location>
        <position position="203"/>
    </location>
    <ligand>
        <name>UDP-N-acetyl-alpha-D-muramoyl-L-alanyl-D-glutamate</name>
        <dbReference type="ChEBI" id="CHEBI:83900"/>
    </ligand>
</feature>
<dbReference type="CDD" id="cd01983">
    <property type="entry name" value="SIMIBI"/>
    <property type="match status" value="1"/>
</dbReference>
<feature type="binding site" evidence="2">
    <location>
        <position position="425"/>
    </location>
    <ligand>
        <name>meso-2,6-diaminopimelate</name>
        <dbReference type="ChEBI" id="CHEBI:57791"/>
    </ligand>
</feature>
<keyword evidence="2 3" id="KW-0573">Peptidoglycan synthesis</keyword>
<dbReference type="Gene3D" id="3.40.1190.10">
    <property type="entry name" value="Mur-like, catalytic domain"/>
    <property type="match status" value="1"/>
</dbReference>
<keyword evidence="2" id="KW-0963">Cytoplasm</keyword>
<dbReference type="InterPro" id="IPR036565">
    <property type="entry name" value="Mur-like_cat_sf"/>
</dbReference>
<dbReference type="STRING" id="717773.Thicy_1347"/>
<evidence type="ECO:0000259" key="4">
    <source>
        <dbReference type="Pfam" id="PF02875"/>
    </source>
</evidence>
<keyword evidence="2 3" id="KW-0133">Cell shape</keyword>
<comment type="similarity">
    <text evidence="1 2">Belongs to the MurCDEF family. MurE subfamily.</text>
</comment>
<dbReference type="PANTHER" id="PTHR23135:SF4">
    <property type="entry name" value="UDP-N-ACETYLMURAMOYL-L-ALANYL-D-GLUTAMATE--2,6-DIAMINOPIMELATE LIGASE MURE HOMOLOG, CHLOROPLASTIC"/>
    <property type="match status" value="1"/>
</dbReference>
<sequence length="530" mass="57566">MSHAMSSERTQPSKTLAVLHEFFGADVTSTHGTWDGSMYVCRLSRQANQCDEQSVFIATAGLRTHAHTYAVDAVLAGSRLMITDQLPESFPAGLALWLVPNLAARIEALAKWFYDDPSQDVNLIGITGTNGKTTTSFLTAQALHQLGYRVALMGTLGAGVYPDLVNTGHTTPDIFSIQAWLASAKQQGCQYAVMEVSSHAVVQGRISGLHFAVKALTQVTEDHLDFHGSLEAYHQAKMNFFTRYPGSKQACWVLNQQDGVGQRLIKLASAQAANDAVKIAAYAPCHGSSSIQAAMGSLRNTEVLTLSQQQALSNGYQLQVSWSGYGYSVTSHLLGDHNIENLFCSLRILLALGMNWGDLIRLVSDLKAPEGRLEQVPCAKPLQVLVDFAHTTDALGKVLTTLNAQRQAAQVKNSIWVVFGCGGDRDKTKRPAMTAAAYALADKLVLTSDNPRTEAVDGIIADMLTGLPEDYDQSRVMIETDRKLAITTALNLAQSGDWVLVAGKGHETTQEINGHCYVFSDQQIIKEWLP</sequence>
<feature type="short sequence motif" description="Meso-diaminopimelate recognition motif" evidence="2">
    <location>
        <begin position="449"/>
        <end position="452"/>
    </location>
</feature>
<keyword evidence="2 3" id="KW-0961">Cell wall biogenesis/degradation</keyword>
<evidence type="ECO:0000256" key="1">
    <source>
        <dbReference type="ARBA" id="ARBA00005898"/>
    </source>
</evidence>
<dbReference type="GO" id="GO:0009252">
    <property type="term" value="P:peptidoglycan biosynthetic process"/>
    <property type="evidence" value="ECO:0007669"/>
    <property type="project" value="UniProtKB-UniRule"/>
</dbReference>
<dbReference type="KEGG" id="tcy:Thicy_1347"/>
<feature type="binding site" evidence="2">
    <location>
        <position position="197"/>
    </location>
    <ligand>
        <name>UDP-N-acetyl-alpha-D-muramoyl-L-alanyl-D-glutamate</name>
        <dbReference type="ChEBI" id="CHEBI:83900"/>
    </ligand>
</feature>
<keyword evidence="2" id="KW-0547">Nucleotide-binding</keyword>
<keyword evidence="2 6" id="KW-0436">Ligase</keyword>
<dbReference type="HAMAP" id="MF_00208">
    <property type="entry name" value="MurE"/>
    <property type="match status" value="1"/>
</dbReference>
<dbReference type="InterPro" id="IPR005761">
    <property type="entry name" value="UDP-N-AcMur-Glu-dNH2Pim_ligase"/>
</dbReference>
<dbReference type="GO" id="GO:0005737">
    <property type="term" value="C:cytoplasm"/>
    <property type="evidence" value="ECO:0007669"/>
    <property type="project" value="UniProtKB-SubCell"/>
</dbReference>
<comment type="catalytic activity">
    <reaction evidence="2">
        <text>UDP-N-acetyl-alpha-D-muramoyl-L-alanyl-D-glutamate + meso-2,6-diaminopimelate + ATP = UDP-N-acetyl-alpha-D-muramoyl-L-alanyl-gamma-D-glutamyl-meso-2,6-diaminopimelate + ADP + phosphate + H(+)</text>
        <dbReference type="Rhea" id="RHEA:23676"/>
        <dbReference type="ChEBI" id="CHEBI:15378"/>
        <dbReference type="ChEBI" id="CHEBI:30616"/>
        <dbReference type="ChEBI" id="CHEBI:43474"/>
        <dbReference type="ChEBI" id="CHEBI:57791"/>
        <dbReference type="ChEBI" id="CHEBI:83900"/>
        <dbReference type="ChEBI" id="CHEBI:83905"/>
        <dbReference type="ChEBI" id="CHEBI:456216"/>
        <dbReference type="EC" id="6.3.2.13"/>
    </reaction>
</comment>
<evidence type="ECO:0000259" key="5">
    <source>
        <dbReference type="Pfam" id="PF08245"/>
    </source>
</evidence>
<dbReference type="GO" id="GO:0008765">
    <property type="term" value="F:UDP-N-acetylmuramoylalanyl-D-glutamate-2,6-diaminopimelate ligase activity"/>
    <property type="evidence" value="ECO:0007669"/>
    <property type="project" value="UniProtKB-UniRule"/>
</dbReference>